<evidence type="ECO:0000256" key="8">
    <source>
        <dbReference type="ARBA" id="ARBA00023299"/>
    </source>
</evidence>
<gene>
    <name evidence="11" type="primary">serC</name>
    <name evidence="14" type="ORF">AC625_05440</name>
</gene>
<dbReference type="InterPro" id="IPR015422">
    <property type="entry name" value="PyrdxlP-dep_Trfase_small"/>
</dbReference>
<keyword evidence="11" id="KW-0963">Cytoplasm</keyword>
<dbReference type="STRING" id="1679170.AC625_05440"/>
<evidence type="ECO:0000256" key="11">
    <source>
        <dbReference type="HAMAP-Rule" id="MF_00160"/>
    </source>
</evidence>
<dbReference type="InterPro" id="IPR020578">
    <property type="entry name" value="Aminotrans_V_PyrdxlP_BS"/>
</dbReference>
<reference evidence="15" key="1">
    <citation type="submission" date="2015-07" db="EMBL/GenBank/DDBJ databases">
        <title>Genome sequencing project for genomic taxonomy and phylogenomics of Bacillus-like bacteria.</title>
        <authorList>
            <person name="Liu B."/>
            <person name="Wang J."/>
            <person name="Zhu Y."/>
            <person name="Liu G."/>
            <person name="Chen Q."/>
            <person name="Chen Z."/>
            <person name="Lan J."/>
            <person name="Che J."/>
            <person name="Ge C."/>
            <person name="Shi H."/>
            <person name="Pan Z."/>
            <person name="Liu X."/>
        </authorList>
    </citation>
    <scope>NUCLEOTIDE SEQUENCE [LARGE SCALE GENOMIC DNA]</scope>
    <source>
        <strain evidence="15">FJAT-27997</strain>
    </source>
</reference>
<feature type="domain" description="Aminotransferase class V" evidence="13">
    <location>
        <begin position="6"/>
        <end position="347"/>
    </location>
</feature>
<keyword evidence="4 11" id="KW-0032">Aminotransferase</keyword>
<comment type="catalytic activity">
    <reaction evidence="9 11">
        <text>4-(phosphooxy)-L-threonine + 2-oxoglutarate = (R)-3-hydroxy-2-oxo-4-phosphooxybutanoate + L-glutamate</text>
        <dbReference type="Rhea" id="RHEA:16573"/>
        <dbReference type="ChEBI" id="CHEBI:16810"/>
        <dbReference type="ChEBI" id="CHEBI:29985"/>
        <dbReference type="ChEBI" id="CHEBI:58452"/>
        <dbReference type="ChEBI" id="CHEBI:58538"/>
        <dbReference type="EC" id="2.6.1.52"/>
    </reaction>
</comment>
<evidence type="ECO:0000256" key="1">
    <source>
        <dbReference type="ARBA" id="ARBA00003483"/>
    </source>
</evidence>
<name>A0A0K9GQU9_9BACI</name>
<evidence type="ECO:0000256" key="10">
    <source>
        <dbReference type="ARBA" id="ARBA00049007"/>
    </source>
</evidence>
<dbReference type="GO" id="GO:0030170">
    <property type="term" value="F:pyridoxal phosphate binding"/>
    <property type="evidence" value="ECO:0007669"/>
    <property type="project" value="UniProtKB-UniRule"/>
</dbReference>
<dbReference type="InterPro" id="IPR015424">
    <property type="entry name" value="PyrdxlP-dep_Trfase"/>
</dbReference>
<keyword evidence="7 11" id="KW-0663">Pyridoxal phosphate</keyword>
<dbReference type="InterPro" id="IPR022278">
    <property type="entry name" value="Pser_aminoTfrase"/>
</dbReference>
<feature type="binding site" evidence="11">
    <location>
        <begin position="237"/>
        <end position="238"/>
    </location>
    <ligand>
        <name>pyridoxal 5'-phosphate</name>
        <dbReference type="ChEBI" id="CHEBI:597326"/>
    </ligand>
</feature>
<dbReference type="InterPro" id="IPR000192">
    <property type="entry name" value="Aminotrans_V_dom"/>
</dbReference>
<dbReference type="PANTHER" id="PTHR43247">
    <property type="entry name" value="PHOSPHOSERINE AMINOTRANSFERASE"/>
    <property type="match status" value="1"/>
</dbReference>
<dbReference type="CDD" id="cd00611">
    <property type="entry name" value="PSAT_like"/>
    <property type="match status" value="1"/>
</dbReference>
<comment type="caution">
    <text evidence="14">The sequence shown here is derived from an EMBL/GenBank/DDBJ whole genome shotgun (WGS) entry which is preliminary data.</text>
</comment>
<evidence type="ECO:0000259" key="13">
    <source>
        <dbReference type="Pfam" id="PF00266"/>
    </source>
</evidence>
<comment type="catalytic activity">
    <reaction evidence="10 11 12">
        <text>O-phospho-L-serine + 2-oxoglutarate = 3-phosphooxypyruvate + L-glutamate</text>
        <dbReference type="Rhea" id="RHEA:14329"/>
        <dbReference type="ChEBI" id="CHEBI:16810"/>
        <dbReference type="ChEBI" id="CHEBI:18110"/>
        <dbReference type="ChEBI" id="CHEBI:29985"/>
        <dbReference type="ChEBI" id="CHEBI:57524"/>
        <dbReference type="EC" id="2.6.1.52"/>
    </reaction>
</comment>
<dbReference type="Proteomes" id="UP000037146">
    <property type="component" value="Unassembled WGS sequence"/>
</dbReference>
<keyword evidence="6 11" id="KW-0808">Transferase</keyword>
<dbReference type="PANTHER" id="PTHR43247:SF1">
    <property type="entry name" value="PHOSPHOSERINE AMINOTRANSFERASE"/>
    <property type="match status" value="1"/>
</dbReference>
<evidence type="ECO:0000256" key="7">
    <source>
        <dbReference type="ARBA" id="ARBA00022898"/>
    </source>
</evidence>
<evidence type="ECO:0000313" key="14">
    <source>
        <dbReference type="EMBL" id="KMY49020.1"/>
    </source>
</evidence>
<evidence type="ECO:0000256" key="5">
    <source>
        <dbReference type="ARBA" id="ARBA00022605"/>
    </source>
</evidence>
<dbReference type="InterPro" id="IPR015421">
    <property type="entry name" value="PyrdxlP-dep_Trfase_major"/>
</dbReference>
<comment type="similarity">
    <text evidence="3 11">Belongs to the class-V pyridoxal-phosphate-dependent aminotransferase family. SerC subfamily.</text>
</comment>
<dbReference type="Pfam" id="PF00266">
    <property type="entry name" value="Aminotran_5"/>
    <property type="match status" value="1"/>
</dbReference>
<feature type="binding site" evidence="11">
    <location>
        <position position="102"/>
    </location>
    <ligand>
        <name>pyridoxal 5'-phosphate</name>
        <dbReference type="ChEBI" id="CHEBI:597326"/>
    </ligand>
</feature>
<dbReference type="Gene3D" id="3.90.1150.10">
    <property type="entry name" value="Aspartate Aminotransferase, domain 1"/>
    <property type="match status" value="1"/>
</dbReference>
<comment type="function">
    <text evidence="1 11">Catalyzes the reversible conversion of 3-phosphohydroxypyruvate to phosphoserine and of 3-hydroxy-2-oxo-4-phosphonooxybutanoate to phosphohydroxythreonine.</text>
</comment>
<dbReference type="PIRSF" id="PIRSF000525">
    <property type="entry name" value="SerC"/>
    <property type="match status" value="1"/>
</dbReference>
<feature type="binding site" evidence="11">
    <location>
        <position position="42"/>
    </location>
    <ligand>
        <name>L-glutamate</name>
        <dbReference type="ChEBI" id="CHEBI:29985"/>
    </ligand>
</feature>
<dbReference type="PROSITE" id="PS00595">
    <property type="entry name" value="AA_TRANSFER_CLASS_5"/>
    <property type="match status" value="1"/>
</dbReference>
<feature type="binding site" evidence="11">
    <location>
        <begin position="76"/>
        <end position="77"/>
    </location>
    <ligand>
        <name>pyridoxal 5'-phosphate</name>
        <dbReference type="ChEBI" id="CHEBI:597326"/>
    </ligand>
</feature>
<dbReference type="RefSeq" id="WP_049680352.1">
    <property type="nucleotide sequence ID" value="NZ_LFZW01000001.1"/>
</dbReference>
<dbReference type="FunFam" id="3.40.640.10:FF:000010">
    <property type="entry name" value="Phosphoserine aminotransferase"/>
    <property type="match status" value="1"/>
</dbReference>
<comment type="caution">
    <text evidence="11">Lacks conserved residue(s) required for the propagation of feature annotation.</text>
</comment>
<dbReference type="SUPFAM" id="SSF53383">
    <property type="entry name" value="PLP-dependent transferases"/>
    <property type="match status" value="1"/>
</dbReference>
<dbReference type="HAMAP" id="MF_00160">
    <property type="entry name" value="SerC_aminotrans_5"/>
    <property type="match status" value="1"/>
</dbReference>
<protein>
    <recommendedName>
        <fullName evidence="11">Phosphoserine aminotransferase</fullName>
        <ecNumber evidence="11">2.6.1.52</ecNumber>
    </recommendedName>
    <alternativeName>
        <fullName evidence="11">Phosphohydroxythreonine aminotransferase</fullName>
        <shortName evidence="11">PSAT</shortName>
    </alternativeName>
</protein>
<dbReference type="GO" id="GO:0004648">
    <property type="term" value="F:O-phospho-L-serine:2-oxoglutarate aminotransferase activity"/>
    <property type="evidence" value="ECO:0007669"/>
    <property type="project" value="UniProtKB-UniRule"/>
</dbReference>
<dbReference type="GO" id="GO:0005737">
    <property type="term" value="C:cytoplasm"/>
    <property type="evidence" value="ECO:0007669"/>
    <property type="project" value="UniProtKB-SubCell"/>
</dbReference>
<dbReference type="PATRIC" id="fig|1679170.3.peg.1166"/>
<feature type="binding site" evidence="11">
    <location>
        <position position="195"/>
    </location>
    <ligand>
        <name>pyridoxal 5'-phosphate</name>
        <dbReference type="ChEBI" id="CHEBI:597326"/>
    </ligand>
</feature>
<comment type="subcellular location">
    <subcellularLocation>
        <location evidence="11">Cytoplasm</location>
    </subcellularLocation>
</comment>
<dbReference type="EMBL" id="LFZW01000001">
    <property type="protein sequence ID" value="KMY49020.1"/>
    <property type="molecule type" value="Genomic_DNA"/>
</dbReference>
<dbReference type="EC" id="2.6.1.52" evidence="11"/>
<evidence type="ECO:0000256" key="2">
    <source>
        <dbReference type="ARBA" id="ARBA00005099"/>
    </source>
</evidence>
<dbReference type="OrthoDB" id="9809412at2"/>
<keyword evidence="5 11" id="KW-0028">Amino-acid biosynthesis</keyword>
<sequence length="370" mass="41237">MKRALNFNAGPAALPEDVLKRAQSEWLNIDNTGMSVMELSHRSDTFETIHNHAIQTLKELMDIPENYDVLFLQGGASLQFSMIPMNLLKADSLADYVLTGSWSEKALQEAKKIGTTRVVASTKDVNYTSIPKLSDIVYNQDAAYLHITSNNTIYGTQWNVFPDTKNVPLVADMSSDILSKKIDVSKFGLIYAGAQKNLGPSGITVVIIRKDLISDSLDEIPTMLNYHTHQASNSLYNTPPTLAIYLLSLVLDWAKDLGGITKIEENNAKKAELLYHAIDSSDGFYQGHAKPDSRSYMNVTFTLPNKEIEQEFLQKAKDAGFIGLNGHRSVGGCRASIYNAVPLEHCQELADFMKNFKKTYQNREKTLFNA</sequence>
<dbReference type="GO" id="GO:0006564">
    <property type="term" value="P:L-serine biosynthetic process"/>
    <property type="evidence" value="ECO:0007669"/>
    <property type="project" value="UniProtKB-UniRule"/>
</dbReference>
<evidence type="ECO:0000256" key="12">
    <source>
        <dbReference type="RuleBase" id="RU004505"/>
    </source>
</evidence>
<dbReference type="NCBIfam" id="NF003764">
    <property type="entry name" value="PRK05355.1"/>
    <property type="match status" value="1"/>
</dbReference>
<comment type="cofactor">
    <cofactor evidence="11">
        <name>pyridoxal 5'-phosphate</name>
        <dbReference type="ChEBI" id="CHEBI:597326"/>
    </cofactor>
    <text evidence="11">Binds 1 pyridoxal phosphate per subunit.</text>
</comment>
<dbReference type="Gene3D" id="3.40.640.10">
    <property type="entry name" value="Type I PLP-dependent aspartate aminotransferase-like (Major domain)"/>
    <property type="match status" value="1"/>
</dbReference>
<dbReference type="AlphaFoldDB" id="A0A0K9GQU9"/>
<proteinExistence type="inferred from homology"/>
<organism evidence="14 15">
    <name type="scientific">Peribacillus loiseleuriae</name>
    <dbReference type="NCBI Taxonomy" id="1679170"/>
    <lineage>
        <taxon>Bacteria</taxon>
        <taxon>Bacillati</taxon>
        <taxon>Bacillota</taxon>
        <taxon>Bacilli</taxon>
        <taxon>Bacillales</taxon>
        <taxon>Bacillaceae</taxon>
        <taxon>Peribacillus</taxon>
    </lineage>
</organism>
<dbReference type="NCBIfam" id="TIGR01364">
    <property type="entry name" value="serC_1"/>
    <property type="match status" value="1"/>
</dbReference>
<evidence type="ECO:0000313" key="15">
    <source>
        <dbReference type="Proteomes" id="UP000037146"/>
    </source>
</evidence>
<dbReference type="UniPathway" id="UPA00135">
    <property type="reaction ID" value="UER00197"/>
</dbReference>
<evidence type="ECO:0000256" key="9">
    <source>
        <dbReference type="ARBA" id="ARBA00047630"/>
    </source>
</evidence>
<keyword evidence="8 11" id="KW-0718">Serine biosynthesis</keyword>
<evidence type="ECO:0000256" key="6">
    <source>
        <dbReference type="ARBA" id="ARBA00022679"/>
    </source>
</evidence>
<feature type="binding site" evidence="11">
    <location>
        <position position="172"/>
    </location>
    <ligand>
        <name>pyridoxal 5'-phosphate</name>
        <dbReference type="ChEBI" id="CHEBI:597326"/>
    </ligand>
</feature>
<evidence type="ECO:0000256" key="3">
    <source>
        <dbReference type="ARBA" id="ARBA00006904"/>
    </source>
</evidence>
<evidence type="ECO:0000256" key="4">
    <source>
        <dbReference type="ARBA" id="ARBA00022576"/>
    </source>
</evidence>
<keyword evidence="15" id="KW-1185">Reference proteome</keyword>
<comment type="subunit">
    <text evidence="11">Homodimer.</text>
</comment>
<feature type="binding site" evidence="11">
    <location>
        <position position="152"/>
    </location>
    <ligand>
        <name>pyridoxal 5'-phosphate</name>
        <dbReference type="ChEBI" id="CHEBI:597326"/>
    </ligand>
</feature>
<comment type="pathway">
    <text evidence="2 11 12">Amino-acid biosynthesis; L-serine biosynthesis; L-serine from 3-phospho-D-glycerate: step 2/3.</text>
</comment>
<feature type="modified residue" description="N6-(pyridoxal phosphate)lysine" evidence="11">
    <location>
        <position position="196"/>
    </location>
</feature>
<accession>A0A0K9GQU9</accession>
<dbReference type="FunFam" id="3.90.1150.10:FF:000006">
    <property type="entry name" value="Phosphoserine aminotransferase"/>
    <property type="match status" value="1"/>
</dbReference>